<keyword evidence="17" id="KW-1185">Reference proteome</keyword>
<dbReference type="Pfam" id="PF17757">
    <property type="entry name" value="UvrB_inter"/>
    <property type="match status" value="1"/>
</dbReference>
<evidence type="ECO:0000256" key="5">
    <source>
        <dbReference type="ARBA" id="ARBA00022801"/>
    </source>
</evidence>
<evidence type="ECO:0000256" key="4">
    <source>
        <dbReference type="ARBA" id="ARBA00022763"/>
    </source>
</evidence>
<reference evidence="17" key="1">
    <citation type="submission" date="2015-01" db="EMBL/GenBank/DDBJ databases">
        <authorList>
            <person name="Manzoor Shahid"/>
            <person name="Zubair Saima"/>
        </authorList>
    </citation>
    <scope>NUCLEOTIDE SEQUENCE [LARGE SCALE GENOMIC DNA]</scope>
    <source>
        <strain evidence="17">V1</strain>
    </source>
</reference>
<dbReference type="Gene3D" id="3.30.2060.10">
    <property type="entry name" value="Penicillin-binding protein 1b domain"/>
    <property type="match status" value="1"/>
</dbReference>
<keyword evidence="6" id="KW-0347">Helicase</keyword>
<evidence type="ECO:0000256" key="1">
    <source>
        <dbReference type="ARBA" id="ARBA00004496"/>
    </source>
</evidence>
<comment type="similarity">
    <text evidence="10 13">In the N-terminal section; belongs to the UvrB family.</text>
</comment>
<dbReference type="PANTHER" id="PTHR47964:SF1">
    <property type="entry name" value="ATP-DEPENDENT DNA HELICASE HOMOLOG RECG, CHLOROPLASTIC"/>
    <property type="match status" value="1"/>
</dbReference>
<dbReference type="GO" id="GO:0003678">
    <property type="term" value="F:DNA helicase activity"/>
    <property type="evidence" value="ECO:0007669"/>
    <property type="project" value="TreeGrafter"/>
</dbReference>
<evidence type="ECO:0000259" key="14">
    <source>
        <dbReference type="PROSITE" id="PS51192"/>
    </source>
</evidence>
<dbReference type="InterPro" id="IPR004576">
    <property type="entry name" value="Mfd"/>
</dbReference>
<dbReference type="Gene3D" id="3.40.50.11180">
    <property type="match status" value="1"/>
</dbReference>
<feature type="domain" description="Helicase C-terminal" evidence="15">
    <location>
        <begin position="812"/>
        <end position="969"/>
    </location>
</feature>
<dbReference type="PROSITE" id="PS51192">
    <property type="entry name" value="HELICASE_ATP_BIND_1"/>
    <property type="match status" value="1"/>
</dbReference>
<evidence type="ECO:0000313" key="16">
    <source>
        <dbReference type="EMBL" id="CEM63140.1"/>
    </source>
</evidence>
<dbReference type="PROSITE" id="PS51194">
    <property type="entry name" value="HELICASE_CTER"/>
    <property type="match status" value="1"/>
</dbReference>
<dbReference type="Gene3D" id="3.40.50.300">
    <property type="entry name" value="P-loop containing nucleotide triphosphate hydrolases"/>
    <property type="match status" value="2"/>
</dbReference>
<dbReference type="SUPFAM" id="SSF143517">
    <property type="entry name" value="TRCF domain-like"/>
    <property type="match status" value="1"/>
</dbReference>
<dbReference type="InterPro" id="IPR003711">
    <property type="entry name" value="CarD-like/TRCF_RID"/>
</dbReference>
<dbReference type="FunFam" id="3.40.50.300:FF:000546">
    <property type="entry name" value="Transcription-repair-coupling factor"/>
    <property type="match status" value="1"/>
</dbReference>
<evidence type="ECO:0000256" key="10">
    <source>
        <dbReference type="ARBA" id="ARBA00061104"/>
    </source>
</evidence>
<keyword evidence="7 13" id="KW-0067">ATP-binding</keyword>
<keyword evidence="8 13" id="KW-0238">DNA-binding</keyword>
<dbReference type="InterPro" id="IPR014001">
    <property type="entry name" value="Helicase_ATP-bd"/>
</dbReference>
<comment type="function">
    <text evidence="13">Couples transcription and DNA repair by recognizing RNA polymerase (RNAP) stalled at DNA lesions. Mediates ATP-dependent release of RNAP and its truncated transcript from the DNA, and recruitment of nucleotide excision repair machinery to the damaged site.</text>
</comment>
<dbReference type="Gene3D" id="2.40.10.170">
    <property type="match status" value="1"/>
</dbReference>
<dbReference type="Pfam" id="PF03461">
    <property type="entry name" value="TRCF"/>
    <property type="match status" value="1"/>
</dbReference>
<evidence type="ECO:0000256" key="8">
    <source>
        <dbReference type="ARBA" id="ARBA00023125"/>
    </source>
</evidence>
<dbReference type="CDD" id="cd17991">
    <property type="entry name" value="DEXHc_TRCF"/>
    <property type="match status" value="1"/>
</dbReference>
<dbReference type="SMART" id="SM00982">
    <property type="entry name" value="TRCF"/>
    <property type="match status" value="1"/>
</dbReference>
<dbReference type="PANTHER" id="PTHR47964">
    <property type="entry name" value="ATP-DEPENDENT DNA HELICASE HOMOLOG RECG, CHLOROPLASTIC"/>
    <property type="match status" value="1"/>
</dbReference>
<evidence type="ECO:0000256" key="9">
    <source>
        <dbReference type="ARBA" id="ARBA00023204"/>
    </source>
</evidence>
<dbReference type="InterPro" id="IPR011545">
    <property type="entry name" value="DEAD/DEAH_box_helicase_dom"/>
</dbReference>
<keyword evidence="2 13" id="KW-0963">Cytoplasm</keyword>
<dbReference type="GO" id="GO:0005524">
    <property type="term" value="F:ATP binding"/>
    <property type="evidence" value="ECO:0007669"/>
    <property type="project" value="UniProtKB-UniRule"/>
</dbReference>
<dbReference type="InterPro" id="IPR047112">
    <property type="entry name" value="RecG/Mfd"/>
</dbReference>
<feature type="domain" description="Helicase ATP-binding" evidence="14">
    <location>
        <begin position="633"/>
        <end position="794"/>
    </location>
</feature>
<comment type="similarity">
    <text evidence="11 13">In the C-terminal section; belongs to the helicase family. RecG subfamily.</text>
</comment>
<sequence length="1158" mass="131818">MSEQGNRLIRMQALTNLQTKIHSWKAMQTARAQFEAQTFPYTVRGSSGGLDAFVLFEYVKTFRDSIILVVPTEKEIETVRADLDVSGLTAEVLPWWGSIAYRPIPNAAPVFAERAQVLSELASLSKESKKIFIVPQRSFLTPVPPKEYIKTLCKHVSVGMAIDTVSISEQLIRWGYTRVPRVSLRGEFALRGEVLDVCTGANTGSAQIAYRIVFDFDTIEKIKSFDLSSQATLDDFSSLMLYPMKEVLWDDERIDCLEENLAALPEFTEDALKIIEELRIKRGFEGEEIFYPLCFQKPASVLDYIDSDSVSVFYLDFDRQKNAAEVLEREYIGLYKKARQALDESQRRKTLLTEYPEPHRILLNFTAVHSAYRRSLYFRTIAQAEPEETTVSFNSEPPRSFFGNIVYLKEELEHLLKDGWKIWVFAESENQALRLSEILKDFAVDILPFNLSAGFGISELKLLVIQENEIFGRRRRIPKSVKQVKSSVIDTFIELNPGDYVVHVNYGIGLFKGIERVRSGGTERDYINLLYANEETVFIPIEQANLVQRYIGNEGEAPRLDILGSKSWENRKNKVKKSVEDIANKLIDLYSRRKAARGHAFQPDDEWQLAFEAAFPYEETDDQLTCVAEVKADMEKPVPMDRLVCGDVGYGKTEVAMRAAFKAIMGGKQVAFLSPTTILAEQHFETLDERFKNFPVTVARMSRFITRSEQKKILEQLKNGDIDILVGTHRIIQKDVVFKDLGLMIIDEEQRFGVKDKERLKQMKTNVDCLALSATPIPRTLHMSLLKIRDMSLLTTPPQNRRPIETVIQEFDPEKVAAAIRQEVERGGQVFYLHNRVETLDETARMLQNLVPEVLIDSAHGQMNSDELEDIFKRFNMGGFHVLIATTIIENGIDIPNANTIIIDRADMYGVSQLYQLRGRVGRSDKKAYAYLLYPKDRALSEIAMKRLQVISDFTELGSGFKIAMKDMEIRGAGNLLGREQSGDIYSVGFDLYLRLLEEAIERLQNADYEPPQEVLVELDYTGFIPDSYISVPETKMEIYKKIAAVHTSEGLDRMYAEIIDRFGQPPEEVESLLALAEIKITCNKLAISSLKERGGRVNIEFMRVSRISIDKLLRMIKQSAGRVRLDSAKPNVLILETGTIGLKEKSEFISEKLGQLV</sequence>
<dbReference type="InterPro" id="IPR036101">
    <property type="entry name" value="CarD-like/TRCF_RID_sf"/>
</dbReference>
<dbReference type="Pfam" id="PF02559">
    <property type="entry name" value="CarD_TRCF_RID"/>
    <property type="match status" value="1"/>
</dbReference>
<comment type="subcellular location">
    <subcellularLocation>
        <location evidence="1 13">Cytoplasm</location>
    </subcellularLocation>
</comment>
<dbReference type="GO" id="GO:0003684">
    <property type="term" value="F:damaged DNA binding"/>
    <property type="evidence" value="ECO:0007669"/>
    <property type="project" value="InterPro"/>
</dbReference>
<evidence type="ECO:0000256" key="6">
    <source>
        <dbReference type="ARBA" id="ARBA00022806"/>
    </source>
</evidence>
<dbReference type="InterPro" id="IPR041471">
    <property type="entry name" value="UvrB_inter"/>
</dbReference>
<dbReference type="Proteomes" id="UP000042527">
    <property type="component" value="Unassembled WGS sequence"/>
</dbReference>
<evidence type="ECO:0000256" key="13">
    <source>
        <dbReference type="HAMAP-Rule" id="MF_00969"/>
    </source>
</evidence>
<organism evidence="16 17">
    <name type="scientific">Treponema phagedenis</name>
    <dbReference type="NCBI Taxonomy" id="162"/>
    <lineage>
        <taxon>Bacteria</taxon>
        <taxon>Pseudomonadati</taxon>
        <taxon>Spirochaetota</taxon>
        <taxon>Spirochaetia</taxon>
        <taxon>Spirochaetales</taxon>
        <taxon>Treponemataceae</taxon>
        <taxon>Treponema</taxon>
    </lineage>
</organism>
<dbReference type="InterPro" id="IPR005118">
    <property type="entry name" value="TRCF_C"/>
</dbReference>
<dbReference type="GO" id="GO:0006355">
    <property type="term" value="P:regulation of DNA-templated transcription"/>
    <property type="evidence" value="ECO:0007669"/>
    <property type="project" value="UniProtKB-UniRule"/>
</dbReference>
<evidence type="ECO:0000256" key="7">
    <source>
        <dbReference type="ARBA" id="ARBA00022840"/>
    </source>
</evidence>
<evidence type="ECO:0000256" key="12">
    <source>
        <dbReference type="ARBA" id="ARBA00070128"/>
    </source>
</evidence>
<dbReference type="GO" id="GO:0005737">
    <property type="term" value="C:cytoplasm"/>
    <property type="evidence" value="ECO:0007669"/>
    <property type="project" value="UniProtKB-SubCell"/>
</dbReference>
<dbReference type="GO" id="GO:0000716">
    <property type="term" value="P:transcription-coupled nucleotide-excision repair, DNA damage recognition"/>
    <property type="evidence" value="ECO:0007669"/>
    <property type="project" value="UniProtKB-UniRule"/>
</dbReference>
<dbReference type="SMART" id="SM00490">
    <property type="entry name" value="HELICc"/>
    <property type="match status" value="1"/>
</dbReference>
<keyword evidence="9 13" id="KW-0234">DNA repair</keyword>
<dbReference type="SMART" id="SM01058">
    <property type="entry name" value="CarD_TRCF"/>
    <property type="match status" value="1"/>
</dbReference>
<dbReference type="InterPro" id="IPR027417">
    <property type="entry name" value="P-loop_NTPase"/>
</dbReference>
<accession>A0A0B7H1N6</accession>
<evidence type="ECO:0000256" key="11">
    <source>
        <dbReference type="ARBA" id="ARBA00061399"/>
    </source>
</evidence>
<dbReference type="SUPFAM" id="SSF141259">
    <property type="entry name" value="CarD-like"/>
    <property type="match status" value="1"/>
</dbReference>
<dbReference type="Gene3D" id="3.90.1150.50">
    <property type="entry name" value="Transcription-repair-coupling factor, D7 domain"/>
    <property type="match status" value="1"/>
</dbReference>
<keyword evidence="5 13" id="KW-0378">Hydrolase</keyword>
<name>A0A0B7H1N6_TREPH</name>
<dbReference type="Pfam" id="PF00270">
    <property type="entry name" value="DEAD"/>
    <property type="match status" value="1"/>
</dbReference>
<dbReference type="SUPFAM" id="SSF52540">
    <property type="entry name" value="P-loop containing nucleoside triphosphate hydrolases"/>
    <property type="match status" value="4"/>
</dbReference>
<dbReference type="InterPro" id="IPR001650">
    <property type="entry name" value="Helicase_C-like"/>
</dbReference>
<gene>
    <name evidence="13 16" type="primary">mfd</name>
    <name evidence="16" type="ORF">TPHV1_70003</name>
</gene>
<dbReference type="HAMAP" id="MF_00969">
    <property type="entry name" value="TRCF"/>
    <property type="match status" value="1"/>
</dbReference>
<dbReference type="EMBL" id="CDNC01000049">
    <property type="protein sequence ID" value="CEM63140.1"/>
    <property type="molecule type" value="Genomic_DNA"/>
</dbReference>
<evidence type="ECO:0000259" key="15">
    <source>
        <dbReference type="PROSITE" id="PS51194"/>
    </source>
</evidence>
<dbReference type="InterPro" id="IPR037235">
    <property type="entry name" value="TRCF-like_C_D7"/>
</dbReference>
<evidence type="ECO:0000256" key="3">
    <source>
        <dbReference type="ARBA" id="ARBA00022741"/>
    </source>
</evidence>
<evidence type="ECO:0000313" key="17">
    <source>
        <dbReference type="Proteomes" id="UP000042527"/>
    </source>
</evidence>
<dbReference type="NCBIfam" id="TIGR00580">
    <property type="entry name" value="mfd"/>
    <property type="match status" value="1"/>
</dbReference>
<dbReference type="Pfam" id="PF00271">
    <property type="entry name" value="Helicase_C"/>
    <property type="match status" value="1"/>
</dbReference>
<protein>
    <recommendedName>
        <fullName evidence="12 13">Transcription-repair-coupling factor</fullName>
        <shortName evidence="13">TRCF</shortName>
        <ecNumber evidence="13">3.6.4.-</ecNumber>
    </recommendedName>
</protein>
<dbReference type="SMART" id="SM00487">
    <property type="entry name" value="DEXDc"/>
    <property type="match status" value="1"/>
</dbReference>
<dbReference type="AlphaFoldDB" id="A0A0B7H1N6"/>
<evidence type="ECO:0000256" key="2">
    <source>
        <dbReference type="ARBA" id="ARBA00022490"/>
    </source>
</evidence>
<keyword evidence="3 13" id="KW-0547">Nucleotide-binding</keyword>
<dbReference type="EC" id="3.6.4.-" evidence="13"/>
<keyword evidence="4 13" id="KW-0227">DNA damage</keyword>
<proteinExistence type="inferred from homology"/>
<dbReference type="GO" id="GO:0016787">
    <property type="term" value="F:hydrolase activity"/>
    <property type="evidence" value="ECO:0007669"/>
    <property type="project" value="UniProtKB-KW"/>
</dbReference>